<keyword evidence="14" id="KW-1185">Reference proteome</keyword>
<keyword evidence="5" id="KW-0812">Transmembrane</keyword>
<dbReference type="InterPro" id="IPR050298">
    <property type="entry name" value="Gram-neg_bact_OMP"/>
</dbReference>
<dbReference type="PANTHER" id="PTHR34501">
    <property type="entry name" value="PROTEIN YDDL-RELATED"/>
    <property type="match status" value="1"/>
</dbReference>
<keyword evidence="3" id="KW-0813">Transport</keyword>
<evidence type="ECO:0000256" key="9">
    <source>
        <dbReference type="ARBA" id="ARBA00023136"/>
    </source>
</evidence>
<dbReference type="EMBL" id="BPMK01000007">
    <property type="protein sequence ID" value="GIZ51713.1"/>
    <property type="molecule type" value="Genomic_DNA"/>
</dbReference>
<proteinExistence type="predicted"/>
<evidence type="ECO:0000256" key="3">
    <source>
        <dbReference type="ARBA" id="ARBA00022448"/>
    </source>
</evidence>
<keyword evidence="8" id="KW-0626">Porin</keyword>
<dbReference type="InterPro" id="IPR002299">
    <property type="entry name" value="Porin_Neis"/>
</dbReference>
<keyword evidence="10" id="KW-0998">Cell outer membrane</keyword>
<dbReference type="InterPro" id="IPR033900">
    <property type="entry name" value="Gram_neg_porin_domain"/>
</dbReference>
<keyword evidence="4" id="KW-1134">Transmembrane beta strand</keyword>
<keyword evidence="6 11" id="KW-0732">Signal</keyword>
<keyword evidence="7" id="KW-0406">Ion transport</keyword>
<dbReference type="PRINTS" id="PR00184">
    <property type="entry name" value="NEISSPPORIN"/>
</dbReference>
<comment type="subcellular location">
    <subcellularLocation>
        <location evidence="1">Cell outer membrane</location>
        <topology evidence="1">Multi-pass membrane protein</topology>
    </subcellularLocation>
</comment>
<evidence type="ECO:0000256" key="6">
    <source>
        <dbReference type="ARBA" id="ARBA00022729"/>
    </source>
</evidence>
<evidence type="ECO:0000256" key="11">
    <source>
        <dbReference type="SAM" id="SignalP"/>
    </source>
</evidence>
<evidence type="ECO:0000259" key="12">
    <source>
        <dbReference type="Pfam" id="PF13609"/>
    </source>
</evidence>
<evidence type="ECO:0000256" key="10">
    <source>
        <dbReference type="ARBA" id="ARBA00023237"/>
    </source>
</evidence>
<feature type="domain" description="Porin" evidence="12">
    <location>
        <begin position="8"/>
        <end position="316"/>
    </location>
</feature>
<dbReference type="SUPFAM" id="SSF56935">
    <property type="entry name" value="Porins"/>
    <property type="match status" value="1"/>
</dbReference>
<name>A0ABQ4Q3F0_9BURK</name>
<evidence type="ECO:0000313" key="14">
    <source>
        <dbReference type="Proteomes" id="UP000887222"/>
    </source>
</evidence>
<keyword evidence="9" id="KW-0472">Membrane</keyword>
<dbReference type="InterPro" id="IPR023614">
    <property type="entry name" value="Porin_dom_sf"/>
</dbReference>
<evidence type="ECO:0000256" key="8">
    <source>
        <dbReference type="ARBA" id="ARBA00023114"/>
    </source>
</evidence>
<dbReference type="CDD" id="cd00342">
    <property type="entry name" value="gram_neg_porins"/>
    <property type="match status" value="1"/>
</dbReference>
<comment type="subunit">
    <text evidence="2">Homotrimer.</text>
</comment>
<gene>
    <name evidence="13" type="ORF">NCCP691_17270</name>
</gene>
<dbReference type="Gene3D" id="2.40.160.10">
    <property type="entry name" value="Porin"/>
    <property type="match status" value="1"/>
</dbReference>
<evidence type="ECO:0000256" key="4">
    <source>
        <dbReference type="ARBA" id="ARBA00022452"/>
    </source>
</evidence>
<comment type="caution">
    <text evidence="13">The sequence shown here is derived from an EMBL/GenBank/DDBJ whole genome shotgun (WGS) entry which is preliminary data.</text>
</comment>
<evidence type="ECO:0000256" key="5">
    <source>
        <dbReference type="ARBA" id="ARBA00022692"/>
    </source>
</evidence>
<evidence type="ECO:0000256" key="1">
    <source>
        <dbReference type="ARBA" id="ARBA00004571"/>
    </source>
</evidence>
<dbReference type="Proteomes" id="UP000887222">
    <property type="component" value="Unassembled WGS sequence"/>
</dbReference>
<evidence type="ECO:0000256" key="7">
    <source>
        <dbReference type="ARBA" id="ARBA00023065"/>
    </source>
</evidence>
<organism evidence="13 14">
    <name type="scientific">Noviherbaspirillum aridicola</name>
    <dbReference type="NCBI Taxonomy" id="2849687"/>
    <lineage>
        <taxon>Bacteria</taxon>
        <taxon>Pseudomonadati</taxon>
        <taxon>Pseudomonadota</taxon>
        <taxon>Betaproteobacteria</taxon>
        <taxon>Burkholderiales</taxon>
        <taxon>Oxalobacteraceae</taxon>
        <taxon>Noviherbaspirillum</taxon>
    </lineage>
</organism>
<feature type="chain" id="PRO_5047400742" evidence="11">
    <location>
        <begin position="22"/>
        <end position="341"/>
    </location>
</feature>
<dbReference type="PANTHER" id="PTHR34501:SF9">
    <property type="entry name" value="MAJOR OUTER MEMBRANE PROTEIN P.IA"/>
    <property type="match status" value="1"/>
</dbReference>
<dbReference type="PRINTS" id="PR00182">
    <property type="entry name" value="ECOLNEIPORIN"/>
</dbReference>
<evidence type="ECO:0000256" key="2">
    <source>
        <dbReference type="ARBA" id="ARBA00011233"/>
    </source>
</evidence>
<protein>
    <submittedName>
        <fullName evidence="13">Porin</fullName>
    </submittedName>
</protein>
<evidence type="ECO:0000313" key="13">
    <source>
        <dbReference type="EMBL" id="GIZ51713.1"/>
    </source>
</evidence>
<dbReference type="Pfam" id="PF13609">
    <property type="entry name" value="Porin_4"/>
    <property type="match status" value="1"/>
</dbReference>
<accession>A0ABQ4Q3F0</accession>
<dbReference type="InterPro" id="IPR001702">
    <property type="entry name" value="Porin_Gram-ve"/>
</dbReference>
<feature type="signal peptide" evidence="11">
    <location>
        <begin position="1"/>
        <end position="21"/>
    </location>
</feature>
<sequence>MKKTLLAAAAVAALSAAGAQAQTNVTIYGIVDAGISRIDNGDETTYGLQSGGQSGSRIGFRGTEDLGGGMKAIFVLENGFTVDNGRMTQNADGDDVLFGRQAFVGLSGGFGELKLGRQYNPIRVAVESVDPFGLGLAGNASRFFNVYGERADNTINYTSPNFGGLSGQVAYSFGEIAGDTSASRQVGLSIGYAAGPLNVVLAHHNQDLSDTADVDAGDSKSTMLGATFDFRVAKLHAAWERTKADDGAVDTVDRDDMMIGVSAPVGAAGTVLASYTRRSDDIGADRDADQFAIGYIHALSKRTNLYTSYARVSNDDRARVGGAARNGENPSVFNVGIRHRF</sequence>
<dbReference type="RefSeq" id="WP_220807885.1">
    <property type="nucleotide sequence ID" value="NZ_BPMK01000007.1"/>
</dbReference>
<reference evidence="13 14" key="1">
    <citation type="journal article" date="2022" name="Int. J. Syst. Evol. Microbiol.">
        <title>Noviherbaspirillum aridicola sp. nov., isolated from an arid soil in Pakistan.</title>
        <authorList>
            <person name="Khan I.U."/>
            <person name="Saqib M."/>
            <person name="Amin A."/>
            <person name="Hussain F."/>
            <person name="Li L."/>
            <person name="Liu Y.H."/>
            <person name="Fang B.Z."/>
            <person name="Ahmed I."/>
            <person name="Li W.J."/>
        </authorList>
    </citation>
    <scope>NUCLEOTIDE SEQUENCE [LARGE SCALE GENOMIC DNA]</scope>
    <source>
        <strain evidence="13 14">NCCP-691</strain>
    </source>
</reference>